<sequence length="778" mass="85054">MPSKKQLAALNHNHNPISQDQRPRKSFFSFKTSGKRSTSRAPPQDNHSAPIQFPTAVDPIESSTPPPFRIDLPIRNLRSSVLFSSQFDLNTLGNDDQLIHRDPTPTPLISDTPSRPIRPTTRPISWMRMIDGSYAHPAKAQQHQHSPESFYSRAPTSENRLESSDDDASHQVPAPTASGDREPITHQPHKQQQQQQQPLMLGCSLPASSPYSAAPAPGLQPPITILPQTRPPVSPRSVPPAPLSLQSSPYSPLAAFLGQADKPDVKLASKDKSNNDNTKSNSVLAIPNPTPKASPSSNSLLSAFFGSPPAPEKPSKLSTSTKPVVSEAPSSEGGFFNGPALPKKHGSATELRTPASERSLWNDAKVIEEMTSEHPKQSAVTLLTSSSSSIGKSPHDNKSSKPLLSTTTEKIEPIIASPKNAPLAPEPQAIPPSATLPPISSSPSRPTCHSPLPSTPRNSSIPGDSVLSHSSSNPPPVMQEGGGGTRKRSVENVYFDSSSQYTSSSSDNYSSVDEINTTEAEDRDRVTDPSSACSRSGSSPRGTPEKYKNCNSVLESPVSSQGESLKKSHVDDELGHEVQMEKDNCPAGTEDHMDQEEAEPQDQVPPRQQIKINFEQLLCHPDIFRNVISHLEYLDFFSLSQINREFHEELEDDALLREIIMTRYLSGFGYRSLPTYLKARQQTVRELVKIDLKDLASFYAGLEFESLELIGAHNKLVAYVRAVEELEPLPPNHYRNAHLRRAPRSHEPVFRSGKAALFKVWNVRGSYGGANSSLYSPP</sequence>
<feature type="compositionally biased region" description="Basic and acidic residues" evidence="1">
    <location>
        <begin position="365"/>
        <end position="376"/>
    </location>
</feature>
<feature type="compositionally biased region" description="Low complexity" evidence="1">
    <location>
        <begin position="529"/>
        <end position="542"/>
    </location>
</feature>
<feature type="region of interest" description="Disordered" evidence="1">
    <location>
        <begin position="93"/>
        <end position="120"/>
    </location>
</feature>
<evidence type="ECO:0000313" key="2">
    <source>
        <dbReference type="EMBL" id="KNZ56457.1"/>
    </source>
</evidence>
<proteinExistence type="predicted"/>
<dbReference type="VEuPathDB" id="FungiDB:VP01_23g5"/>
<feature type="compositionally biased region" description="Pro residues" evidence="1">
    <location>
        <begin position="229"/>
        <end position="242"/>
    </location>
</feature>
<feature type="region of interest" description="Disordered" evidence="1">
    <location>
        <begin position="136"/>
        <end position="247"/>
    </location>
</feature>
<feature type="region of interest" description="Disordered" evidence="1">
    <location>
        <begin position="266"/>
        <end position="605"/>
    </location>
</feature>
<feature type="compositionally biased region" description="Polar residues" evidence="1">
    <location>
        <begin position="455"/>
        <end position="472"/>
    </location>
</feature>
<feature type="compositionally biased region" description="Polar residues" evidence="1">
    <location>
        <begin position="291"/>
        <end position="301"/>
    </location>
</feature>
<feature type="compositionally biased region" description="Basic and acidic residues" evidence="1">
    <location>
        <begin position="564"/>
        <end position="592"/>
    </location>
</feature>
<feature type="compositionally biased region" description="Basic and acidic residues" evidence="1">
    <location>
        <begin position="159"/>
        <end position="169"/>
    </location>
</feature>
<evidence type="ECO:0000313" key="3">
    <source>
        <dbReference type="Proteomes" id="UP000037035"/>
    </source>
</evidence>
<name>A0A0L6V7G4_9BASI</name>
<organism evidence="2 3">
    <name type="scientific">Puccinia sorghi</name>
    <dbReference type="NCBI Taxonomy" id="27349"/>
    <lineage>
        <taxon>Eukaryota</taxon>
        <taxon>Fungi</taxon>
        <taxon>Dikarya</taxon>
        <taxon>Basidiomycota</taxon>
        <taxon>Pucciniomycotina</taxon>
        <taxon>Pucciniomycetes</taxon>
        <taxon>Pucciniales</taxon>
        <taxon>Pucciniaceae</taxon>
        <taxon>Puccinia</taxon>
    </lineage>
</organism>
<dbReference type="AlphaFoldDB" id="A0A0L6V7G4"/>
<feature type="compositionally biased region" description="Polar residues" evidence="1">
    <location>
        <begin position="141"/>
        <end position="158"/>
    </location>
</feature>
<reference evidence="2 3" key="1">
    <citation type="submission" date="2015-08" db="EMBL/GenBank/DDBJ databases">
        <title>Next Generation Sequencing and Analysis of the Genome of Puccinia sorghi L Schw, the Causal Agent of Maize Common Rust.</title>
        <authorList>
            <person name="Rochi L."/>
            <person name="Burguener G."/>
            <person name="Darino M."/>
            <person name="Turjanski A."/>
            <person name="Kreff E."/>
            <person name="Dieguez M.J."/>
            <person name="Sacco F."/>
        </authorList>
    </citation>
    <scope>NUCLEOTIDE SEQUENCE [LARGE SCALE GENOMIC DNA]</scope>
    <source>
        <strain evidence="2 3">RO10H11247</strain>
    </source>
</reference>
<gene>
    <name evidence="2" type="ORF">VP01_23g5</name>
</gene>
<evidence type="ECO:0008006" key="4">
    <source>
        <dbReference type="Google" id="ProtNLM"/>
    </source>
</evidence>
<feature type="compositionally biased region" description="Polar residues" evidence="1">
    <location>
        <begin position="438"/>
        <end position="447"/>
    </location>
</feature>
<dbReference type="STRING" id="27349.A0A0L6V7G4"/>
<feature type="compositionally biased region" description="Polar residues" evidence="1">
    <location>
        <begin position="549"/>
        <end position="563"/>
    </location>
</feature>
<comment type="caution">
    <text evidence="2">The sequence shown here is derived from an EMBL/GenBank/DDBJ whole genome shotgun (WGS) entry which is preliminary data.</text>
</comment>
<keyword evidence="3" id="KW-1185">Reference proteome</keyword>
<dbReference type="EMBL" id="LAVV01007281">
    <property type="protein sequence ID" value="KNZ56457.1"/>
    <property type="molecule type" value="Genomic_DNA"/>
</dbReference>
<evidence type="ECO:0000256" key="1">
    <source>
        <dbReference type="SAM" id="MobiDB-lite"/>
    </source>
</evidence>
<feature type="compositionally biased region" description="Low complexity" evidence="1">
    <location>
        <begin position="204"/>
        <end position="217"/>
    </location>
</feature>
<feature type="compositionally biased region" description="Polar residues" evidence="1">
    <location>
        <begin position="39"/>
        <end position="49"/>
    </location>
</feature>
<dbReference type="OrthoDB" id="3365519at2759"/>
<feature type="compositionally biased region" description="Low complexity" evidence="1">
    <location>
        <begin position="494"/>
        <end position="513"/>
    </location>
</feature>
<accession>A0A0L6V7G4</accession>
<feature type="region of interest" description="Disordered" evidence="1">
    <location>
        <begin position="1"/>
        <end position="66"/>
    </location>
</feature>
<dbReference type="Proteomes" id="UP000037035">
    <property type="component" value="Unassembled WGS sequence"/>
</dbReference>
<protein>
    <recommendedName>
        <fullName evidence="4">F-box domain-containing protein</fullName>
    </recommendedName>
</protein>